<feature type="region of interest" description="Disordered" evidence="1">
    <location>
        <begin position="348"/>
        <end position="379"/>
    </location>
</feature>
<dbReference type="Gene3D" id="3.30.420.10">
    <property type="entry name" value="Ribonuclease H-like superfamily/Ribonuclease H"/>
    <property type="match status" value="1"/>
</dbReference>
<comment type="caution">
    <text evidence="3">The sequence shown here is derived from an EMBL/GenBank/DDBJ whole genome shotgun (WGS) entry which is preliminary data.</text>
</comment>
<dbReference type="Pfam" id="PF07727">
    <property type="entry name" value="RVT_2"/>
    <property type="match status" value="1"/>
</dbReference>
<dbReference type="EMBL" id="CAMXCT030001745">
    <property type="protein sequence ID" value="CAL4780016.1"/>
    <property type="molecule type" value="Genomic_DNA"/>
</dbReference>
<feature type="compositionally biased region" description="Polar residues" evidence="1">
    <location>
        <begin position="232"/>
        <end position="242"/>
    </location>
</feature>
<accession>A0A9P1FWZ1</accession>
<dbReference type="GO" id="GO:0003676">
    <property type="term" value="F:nucleic acid binding"/>
    <property type="evidence" value="ECO:0007669"/>
    <property type="project" value="InterPro"/>
</dbReference>
<dbReference type="EMBL" id="CAMXCT020001745">
    <property type="protein sequence ID" value="CAL1146079.1"/>
    <property type="molecule type" value="Genomic_DNA"/>
</dbReference>
<name>A0A9P1FWZ1_9DINO</name>
<reference evidence="3" key="1">
    <citation type="submission" date="2022-10" db="EMBL/GenBank/DDBJ databases">
        <authorList>
            <person name="Chen Y."/>
            <person name="Dougan E. K."/>
            <person name="Chan C."/>
            <person name="Rhodes N."/>
            <person name="Thang M."/>
        </authorList>
    </citation>
    <scope>NUCLEOTIDE SEQUENCE</scope>
</reference>
<reference evidence="4" key="2">
    <citation type="submission" date="2024-04" db="EMBL/GenBank/DDBJ databases">
        <authorList>
            <person name="Chen Y."/>
            <person name="Shah S."/>
            <person name="Dougan E. K."/>
            <person name="Thang M."/>
            <person name="Chan C."/>
        </authorList>
    </citation>
    <scope>NUCLEOTIDE SEQUENCE [LARGE SCALE GENOMIC DNA]</scope>
</reference>
<evidence type="ECO:0000313" key="4">
    <source>
        <dbReference type="EMBL" id="CAL1146079.1"/>
    </source>
</evidence>
<evidence type="ECO:0000259" key="2">
    <source>
        <dbReference type="Pfam" id="PF07727"/>
    </source>
</evidence>
<dbReference type="EMBL" id="CAMXCT010001745">
    <property type="protein sequence ID" value="CAI3992704.1"/>
    <property type="molecule type" value="Genomic_DNA"/>
</dbReference>
<dbReference type="SUPFAM" id="SSF56672">
    <property type="entry name" value="DNA/RNA polymerases"/>
    <property type="match status" value="1"/>
</dbReference>
<evidence type="ECO:0000256" key="1">
    <source>
        <dbReference type="SAM" id="MobiDB-lite"/>
    </source>
</evidence>
<dbReference type="InterPro" id="IPR036397">
    <property type="entry name" value="RNaseH_sf"/>
</dbReference>
<dbReference type="Proteomes" id="UP001152797">
    <property type="component" value="Unassembled WGS sequence"/>
</dbReference>
<sequence length="1175" mass="134062">MPKNVWFSPTCGPWSSWNNLNAARSVEAFDQIHQQRVQHLYQLALGIVLCRVQTSRGQHFHWEQPRRSLMFRTPLLRELYDQTMSATFDMCRVGQLRDPENQLLMQKGLEVRTTCHELYTQLHGRYCRHDHQHQVLEGTTIHQGERKNRTEFSELYPRKFARYVSKILCKVKTVPCQSSLTAEPSNTFAASTKRQQSNSGSARAGDSKRIKNHHAKLIEPSQMPRKRRRTCKSTPDDQGNSELSKDIVESIKPILPRVGKTEIRDPEIIRKLQKLFDDKRLVRVIACKGTERTIPPPQGLLAEEAPFRRAMVVQRGDYQIKVEDQWEESEQFEPSESPQSSVLERPMQDLGTSADSRPSASDTGSDDKPLGPLPETGTTIELDIQDKYQGPRPPNEFIADSATEFNNEAFGKFLQQFNTKGIIIPPEAHWQLSKSERHGDILQHMLSKFEEDFPIESYADLQVFNSEPNWQCVKVLAVRSTQLTTMLPSEEQHCAETDPTGEAINQEPDMENPAEENVHQALRTALETPVPETDDELLCDMLTCTDAEVFLTSEPHENLAWRFELDMPQNIPEENTIPIDDLILLATNQKKQRTEVKLSHLTMQEQEEFEKAKASEVNNWLQTGTVSKALRSSLSPEQILKCRWIHVWKPIEDKAEQERQNKTRKAKSRLVVLGYMDPELETIPRDSPTLGRQSRMLILQLIASMMWTLTSFDIKAAFLQGKTQEGRKIGLEPVPELARAMRLKENEICRLEKSAYGLIDAPFLWFKELDRILRQLSFVPSPFDPCVYLLYKENTRTPSGVIGMHVDDGLCGGDEYFEEQLAKLEAVFPFGSKKSQNFVFTGIEMTQQHDRSIILSQEKYVTKIEPIHINNERKQQPDLPISAEEKLELRGIIGSLQYAAVNTRPDLSSRLSHLQSAINTATISTLTEANKTLHEAKRHKDTKIKIQPIDIKQLRFLAFSDASFSSPKQPDSHSGSIIMATHSNITQNYTCPVNAISWGCKKIQKVVVSTLSAETMSLNSTLDQLSWIRLFWGWLLNPTLNWKQPKETLNNLPTTIAAPTLKPIEPSIAVTDCKSLYDLVTRTAPPSCQEYRTQLLARSIKDLLSEGITLRWVHSGAQLADALTKVMQATFLRQTLELGTYKLHDENAILKDRASARSRMQWLHENANEAEKRKL</sequence>
<organism evidence="3">
    <name type="scientific">Cladocopium goreaui</name>
    <dbReference type="NCBI Taxonomy" id="2562237"/>
    <lineage>
        <taxon>Eukaryota</taxon>
        <taxon>Sar</taxon>
        <taxon>Alveolata</taxon>
        <taxon>Dinophyceae</taxon>
        <taxon>Suessiales</taxon>
        <taxon>Symbiodiniaceae</taxon>
        <taxon>Cladocopium</taxon>
    </lineage>
</organism>
<dbReference type="InterPro" id="IPR043502">
    <property type="entry name" value="DNA/RNA_pol_sf"/>
</dbReference>
<feature type="region of interest" description="Disordered" evidence="1">
    <location>
        <begin position="183"/>
        <end position="244"/>
    </location>
</feature>
<gene>
    <name evidence="3" type="ORF">C1SCF055_LOCUS19508</name>
</gene>
<feature type="compositionally biased region" description="Polar residues" evidence="1">
    <location>
        <begin position="183"/>
        <end position="201"/>
    </location>
</feature>
<evidence type="ECO:0000313" key="6">
    <source>
        <dbReference type="Proteomes" id="UP001152797"/>
    </source>
</evidence>
<evidence type="ECO:0000313" key="5">
    <source>
        <dbReference type="EMBL" id="CAL4780016.1"/>
    </source>
</evidence>
<keyword evidence="6" id="KW-1185">Reference proteome</keyword>
<dbReference type="OrthoDB" id="430476at2759"/>
<evidence type="ECO:0000313" key="3">
    <source>
        <dbReference type="EMBL" id="CAI3992704.1"/>
    </source>
</evidence>
<proteinExistence type="predicted"/>
<feature type="compositionally biased region" description="Polar residues" evidence="1">
    <location>
        <begin position="350"/>
        <end position="363"/>
    </location>
</feature>
<protein>
    <submittedName>
        <fullName evidence="5">Retrovirus-related Pol polyprotein from transposon RE1 (Retro element 1) (AtRE1)</fullName>
    </submittedName>
</protein>
<feature type="domain" description="Reverse transcriptase Ty1/copia-type" evidence="2">
    <location>
        <begin position="658"/>
        <end position="864"/>
    </location>
</feature>
<dbReference type="AlphaFoldDB" id="A0A9P1FWZ1"/>
<dbReference type="InterPro" id="IPR013103">
    <property type="entry name" value="RVT_2"/>
</dbReference>